<gene>
    <name evidence="3" type="ORF">GCM10009855_10740</name>
</gene>
<comment type="caution">
    <text evidence="3">The sequence shown here is derived from an EMBL/GenBank/DDBJ whole genome shotgun (WGS) entry which is preliminary data.</text>
</comment>
<protein>
    <recommendedName>
        <fullName evidence="2">Fe/B12 periplasmic-binding domain-containing protein</fullName>
    </recommendedName>
</protein>
<sequence length="339" mass="34832">MTRRIQVTAPTRSAMSIAPVWALLLVVGLFVSGCTTEPIDTGATATATSATLRSGPATAALPDADVVPVDSAVVPGPRADRIIALDRNGTLGDIVFSLGLGTHVVGRDRSTTFPSASRLPYVTETGHAINPERVLAQNPSIVLVTDDATPAGAVDQIRAAGIPVSVFTGQRSVAGSPALIRDVAAALGVPAQGEKLVARTEKQIADARALLPRPTGDPTIGFLYIRGEHLILLAGPGSGADDLIEALGGRDAGTKAGLTAPFTQVSAESMIRADPDVLLVMTQGADSVGGLDKVLQLPAVADTSAGRNRRIVEMDETQILMFGPDTGLVLSALAKAIYV</sequence>
<accession>A0ABN3H9S4</accession>
<dbReference type="EMBL" id="BAAARB010000004">
    <property type="protein sequence ID" value="GAA2373374.1"/>
    <property type="molecule type" value="Genomic_DNA"/>
</dbReference>
<evidence type="ECO:0000259" key="2">
    <source>
        <dbReference type="PROSITE" id="PS50983"/>
    </source>
</evidence>
<proteinExistence type="inferred from homology"/>
<dbReference type="Pfam" id="PF01497">
    <property type="entry name" value="Peripla_BP_2"/>
    <property type="match status" value="1"/>
</dbReference>
<organism evidence="3 4">
    <name type="scientific">Gordonia cholesterolivorans</name>
    <dbReference type="NCBI Taxonomy" id="559625"/>
    <lineage>
        <taxon>Bacteria</taxon>
        <taxon>Bacillati</taxon>
        <taxon>Actinomycetota</taxon>
        <taxon>Actinomycetes</taxon>
        <taxon>Mycobacteriales</taxon>
        <taxon>Gordoniaceae</taxon>
        <taxon>Gordonia</taxon>
    </lineage>
</organism>
<feature type="domain" description="Fe/B12 periplasmic-binding" evidence="2">
    <location>
        <begin position="83"/>
        <end position="339"/>
    </location>
</feature>
<comment type="similarity">
    <text evidence="1">Belongs to the bacterial solute-binding protein 8 family.</text>
</comment>
<dbReference type="InterPro" id="IPR050902">
    <property type="entry name" value="ABC_Transporter_SBP"/>
</dbReference>
<dbReference type="PANTHER" id="PTHR30535:SF4">
    <property type="entry name" value="HEMIN-BINDING PERIPLASMIC PROTEIN HMUT"/>
    <property type="match status" value="1"/>
</dbReference>
<dbReference type="Gene3D" id="3.40.50.1980">
    <property type="entry name" value="Nitrogenase molybdenum iron protein domain"/>
    <property type="match status" value="2"/>
</dbReference>
<name>A0ABN3H9S4_9ACTN</name>
<reference evidence="3 4" key="1">
    <citation type="journal article" date="2019" name="Int. J. Syst. Evol. Microbiol.">
        <title>The Global Catalogue of Microorganisms (GCM) 10K type strain sequencing project: providing services to taxonomists for standard genome sequencing and annotation.</title>
        <authorList>
            <consortium name="The Broad Institute Genomics Platform"/>
            <consortium name="The Broad Institute Genome Sequencing Center for Infectious Disease"/>
            <person name="Wu L."/>
            <person name="Ma J."/>
        </authorList>
    </citation>
    <scope>NUCLEOTIDE SEQUENCE [LARGE SCALE GENOMIC DNA]</scope>
    <source>
        <strain evidence="3 4">JCM 16227</strain>
    </source>
</reference>
<dbReference type="PROSITE" id="PS50983">
    <property type="entry name" value="FE_B12_PBP"/>
    <property type="match status" value="1"/>
</dbReference>
<evidence type="ECO:0000256" key="1">
    <source>
        <dbReference type="ARBA" id="ARBA00008814"/>
    </source>
</evidence>
<keyword evidence="4" id="KW-1185">Reference proteome</keyword>
<dbReference type="Proteomes" id="UP001501170">
    <property type="component" value="Unassembled WGS sequence"/>
</dbReference>
<evidence type="ECO:0000313" key="4">
    <source>
        <dbReference type="Proteomes" id="UP001501170"/>
    </source>
</evidence>
<dbReference type="InterPro" id="IPR002491">
    <property type="entry name" value="ABC_transptr_periplasmic_BD"/>
</dbReference>
<dbReference type="PANTHER" id="PTHR30535">
    <property type="entry name" value="VITAMIN B12-BINDING PROTEIN"/>
    <property type="match status" value="1"/>
</dbReference>
<dbReference type="SUPFAM" id="SSF53807">
    <property type="entry name" value="Helical backbone' metal receptor"/>
    <property type="match status" value="1"/>
</dbReference>
<evidence type="ECO:0000313" key="3">
    <source>
        <dbReference type="EMBL" id="GAA2373374.1"/>
    </source>
</evidence>
<dbReference type="PROSITE" id="PS51257">
    <property type="entry name" value="PROKAR_LIPOPROTEIN"/>
    <property type="match status" value="1"/>
</dbReference>